<dbReference type="PANTHER" id="PTHR48467">
    <property type="entry name" value="GLUTAMATE SYNTHASE 1 [NADH], CHLOROPLASTIC-LIKE"/>
    <property type="match status" value="1"/>
</dbReference>
<reference evidence="13 14" key="1">
    <citation type="submission" date="2018-07" db="EMBL/GenBank/DDBJ databases">
        <title>Complete genome sequencing of Ornithinimicrobium sp. AMA3305.</title>
        <authorList>
            <person name="Bae J.-W."/>
        </authorList>
    </citation>
    <scope>NUCLEOTIDE SEQUENCE [LARGE SCALE GENOMIC DNA]</scope>
    <source>
        <strain evidence="13 14">AMA3305</strain>
    </source>
</reference>
<feature type="binding site" evidence="10">
    <location>
        <position position="343"/>
    </location>
    <ligand>
        <name>NADP(+)</name>
        <dbReference type="ChEBI" id="CHEBI:58349"/>
    </ligand>
</feature>
<dbReference type="PRINTS" id="PR00419">
    <property type="entry name" value="ADXRDTASE"/>
</dbReference>
<evidence type="ECO:0000256" key="8">
    <source>
        <dbReference type="ARBA" id="ARBA00047776"/>
    </source>
</evidence>
<gene>
    <name evidence="13" type="ORF">DV701_15230</name>
</gene>
<evidence type="ECO:0000256" key="6">
    <source>
        <dbReference type="ARBA" id="ARBA00022857"/>
    </source>
</evidence>
<keyword evidence="7" id="KW-0560">Oxidoreductase</keyword>
<evidence type="ECO:0000256" key="3">
    <source>
        <dbReference type="ARBA" id="ARBA00013223"/>
    </source>
</evidence>
<dbReference type="SUPFAM" id="SSF51971">
    <property type="entry name" value="Nucleotide-binding domain"/>
    <property type="match status" value="1"/>
</dbReference>
<dbReference type="InterPro" id="IPR023753">
    <property type="entry name" value="FAD/NAD-binding_dom"/>
</dbReference>
<dbReference type="Pfam" id="PF07992">
    <property type="entry name" value="Pyr_redox_2"/>
    <property type="match status" value="1"/>
</dbReference>
<evidence type="ECO:0000256" key="4">
    <source>
        <dbReference type="ARBA" id="ARBA00022630"/>
    </source>
</evidence>
<evidence type="ECO:0000256" key="1">
    <source>
        <dbReference type="ARBA" id="ARBA00001974"/>
    </source>
</evidence>
<dbReference type="KEGG" id="orn:DV701_15230"/>
<feature type="binding site" evidence="9">
    <location>
        <position position="72"/>
    </location>
    <ligand>
        <name>FAD</name>
        <dbReference type="ChEBI" id="CHEBI:57692"/>
    </ligand>
</feature>
<evidence type="ECO:0000259" key="12">
    <source>
        <dbReference type="Pfam" id="PF07992"/>
    </source>
</evidence>
<sequence>MVGSGPAGMYAAALLAQDERVDAVDVLDAHPTPFGLVRHGVAPDHHSTMSVAQVLTRTLELDGVRFFGNVTVGKDVSRAELLERYDVVVYAVGVDRDRELGVPGVVGSLPLIEWYTGLPGCPALDLSGVRSTVVVGGGNVALDVARLLLLDAAELRRSAMPDDVLLAYSGARVEQVHLVIRRSALDVKFSVPMLRELLAVPGLGTELDPPGLPPVPDDLSGVEGRQVAKRLSLFAEAAARTQERDDLSRLVVFHFGSEVVEVGPAGPDGAAEVVLERSGREPLVLTSGLTVSAIGYHGTRVPDLRYDESTSTIPNADGLVTGNEPGVAGREFVVGWAGRAPTGVIGTNRSEAARTVETIWRTVGEEVPARPRPGVEDLAALLHGRGVRFVDADGWRRIEAAERERGVTREAPQVRINDPDELLSRGTSDR</sequence>
<dbReference type="PANTHER" id="PTHR48467:SF1">
    <property type="entry name" value="GLUTAMATE SYNTHASE 1 [NADH], CHLOROPLASTIC-LIKE"/>
    <property type="match status" value="1"/>
</dbReference>
<evidence type="ECO:0000256" key="2">
    <source>
        <dbReference type="ARBA" id="ARBA00008312"/>
    </source>
</evidence>
<accession>A0A345NQH8</accession>
<evidence type="ECO:0000256" key="10">
    <source>
        <dbReference type="PIRSR" id="PIRSR000362-2"/>
    </source>
</evidence>
<dbReference type="InterPro" id="IPR021163">
    <property type="entry name" value="Ferredox_Rdtase_adrenod"/>
</dbReference>
<evidence type="ECO:0000256" key="11">
    <source>
        <dbReference type="SAM" id="MobiDB-lite"/>
    </source>
</evidence>
<dbReference type="Gene3D" id="3.50.50.60">
    <property type="entry name" value="FAD/NAD(P)-binding domain"/>
    <property type="match status" value="1"/>
</dbReference>
<dbReference type="AlphaFoldDB" id="A0A345NQH8"/>
<organism evidence="13 14">
    <name type="scientific">Ornithinimicrobium avium</name>
    <dbReference type="NCBI Taxonomy" id="2283195"/>
    <lineage>
        <taxon>Bacteria</taxon>
        <taxon>Bacillati</taxon>
        <taxon>Actinomycetota</taxon>
        <taxon>Actinomycetes</taxon>
        <taxon>Micrococcales</taxon>
        <taxon>Ornithinimicrobiaceae</taxon>
        <taxon>Ornithinimicrobium</taxon>
    </lineage>
</organism>
<feature type="binding site" evidence="9">
    <location>
        <position position="7"/>
    </location>
    <ligand>
        <name>FAD</name>
        <dbReference type="ChEBI" id="CHEBI:57692"/>
    </ligand>
</feature>
<feature type="region of interest" description="Disordered" evidence="11">
    <location>
        <begin position="404"/>
        <end position="430"/>
    </location>
</feature>
<dbReference type="EC" id="1.18.1.2" evidence="3"/>
<dbReference type="Gene3D" id="3.40.50.720">
    <property type="entry name" value="NAD(P)-binding Rossmann-like Domain"/>
    <property type="match status" value="1"/>
</dbReference>
<protein>
    <recommendedName>
        <fullName evidence="3">ferredoxin--NADP(+) reductase</fullName>
        <ecNumber evidence="3">1.18.1.2</ecNumber>
    </recommendedName>
</protein>
<comment type="similarity">
    <text evidence="2">Belongs to the ferredoxin--NADP reductase type 1 family.</text>
</comment>
<keyword evidence="5 9" id="KW-0274">FAD</keyword>
<keyword evidence="14" id="KW-1185">Reference proteome</keyword>
<dbReference type="PIRSF" id="PIRSF000362">
    <property type="entry name" value="FNR"/>
    <property type="match status" value="1"/>
</dbReference>
<keyword evidence="6 10" id="KW-0521">NADP</keyword>
<dbReference type="OrthoDB" id="289202at2"/>
<evidence type="ECO:0000256" key="7">
    <source>
        <dbReference type="ARBA" id="ARBA00023002"/>
    </source>
</evidence>
<dbReference type="InterPro" id="IPR036188">
    <property type="entry name" value="FAD/NAD-bd_sf"/>
</dbReference>
<dbReference type="GO" id="GO:0004324">
    <property type="term" value="F:ferredoxin-NADP+ reductase activity"/>
    <property type="evidence" value="ECO:0007669"/>
    <property type="project" value="UniProtKB-EC"/>
</dbReference>
<dbReference type="Proteomes" id="UP000253790">
    <property type="component" value="Chromosome"/>
</dbReference>
<feature type="binding site" evidence="9">
    <location>
        <begin position="343"/>
        <end position="345"/>
    </location>
    <ligand>
        <name>FAD</name>
        <dbReference type="ChEBI" id="CHEBI:57692"/>
    </ligand>
</feature>
<feature type="domain" description="FAD/NAD(P)-binding" evidence="12">
    <location>
        <begin position="2"/>
        <end position="148"/>
    </location>
</feature>
<evidence type="ECO:0000256" key="5">
    <source>
        <dbReference type="ARBA" id="ARBA00022827"/>
    </source>
</evidence>
<comment type="cofactor">
    <cofactor evidence="1 9">
        <name>FAD</name>
        <dbReference type="ChEBI" id="CHEBI:57692"/>
    </cofactor>
</comment>
<comment type="catalytic activity">
    <reaction evidence="8">
        <text>2 reduced [2Fe-2S]-[ferredoxin] + NADP(+) + H(+) = 2 oxidized [2Fe-2S]-[ferredoxin] + NADPH</text>
        <dbReference type="Rhea" id="RHEA:20125"/>
        <dbReference type="Rhea" id="RHEA-COMP:10000"/>
        <dbReference type="Rhea" id="RHEA-COMP:10001"/>
        <dbReference type="ChEBI" id="CHEBI:15378"/>
        <dbReference type="ChEBI" id="CHEBI:33737"/>
        <dbReference type="ChEBI" id="CHEBI:33738"/>
        <dbReference type="ChEBI" id="CHEBI:57783"/>
        <dbReference type="ChEBI" id="CHEBI:58349"/>
        <dbReference type="EC" id="1.18.1.2"/>
    </reaction>
</comment>
<feature type="binding site" evidence="9">
    <location>
        <position position="336"/>
    </location>
    <ligand>
        <name>FAD</name>
        <dbReference type="ChEBI" id="CHEBI:57692"/>
    </ligand>
</feature>
<evidence type="ECO:0000313" key="13">
    <source>
        <dbReference type="EMBL" id="AXH97286.1"/>
    </source>
</evidence>
<feature type="binding site" evidence="10">
    <location>
        <begin position="181"/>
        <end position="182"/>
    </location>
    <ligand>
        <name>NADP(+)</name>
        <dbReference type="ChEBI" id="CHEBI:58349"/>
    </ligand>
</feature>
<name>A0A345NQH8_9MICO</name>
<dbReference type="EMBL" id="CP031229">
    <property type="protein sequence ID" value="AXH97286.1"/>
    <property type="molecule type" value="Genomic_DNA"/>
</dbReference>
<evidence type="ECO:0000256" key="9">
    <source>
        <dbReference type="PIRSR" id="PIRSR000362-1"/>
    </source>
</evidence>
<evidence type="ECO:0000313" key="14">
    <source>
        <dbReference type="Proteomes" id="UP000253790"/>
    </source>
</evidence>
<dbReference type="InterPro" id="IPR055275">
    <property type="entry name" value="Ferredox_Rdtase"/>
</dbReference>
<keyword evidence="4" id="KW-0285">Flavoprotein</keyword>
<feature type="binding site" evidence="9">
    <location>
        <position position="36"/>
    </location>
    <ligand>
        <name>FAD</name>
        <dbReference type="ChEBI" id="CHEBI:57692"/>
    </ligand>
</feature>
<proteinExistence type="inferred from homology"/>